<reference evidence="3" key="1">
    <citation type="submission" date="2022-09" db="EMBL/GenBank/DDBJ databases">
        <title>Intensive care unit water sources are persistently colonized with multi-drug resistant bacteria and are the site of extensive horizontal gene transfer of antibiotic resistance genes.</title>
        <authorList>
            <person name="Diorio-Toth L."/>
        </authorList>
    </citation>
    <scope>NUCLEOTIDE SEQUENCE</scope>
    <source>
        <strain evidence="3">GD04146</strain>
    </source>
</reference>
<evidence type="ECO:0000256" key="2">
    <source>
        <dbReference type="ARBA" id="ARBA00022801"/>
    </source>
</evidence>
<dbReference type="PANTHER" id="PTHR40841">
    <property type="entry name" value="SIDEROPHORE TRIACETYLFUSARININE C ESTERASE"/>
    <property type="match status" value="1"/>
</dbReference>
<evidence type="ECO:0000256" key="1">
    <source>
        <dbReference type="ARBA" id="ARBA00005622"/>
    </source>
</evidence>
<comment type="similarity">
    <text evidence="1">Belongs to the esterase D family.</text>
</comment>
<evidence type="ECO:0000313" key="4">
    <source>
        <dbReference type="Proteomes" id="UP001158058"/>
    </source>
</evidence>
<dbReference type="InterPro" id="IPR000801">
    <property type="entry name" value="Esterase-like"/>
</dbReference>
<dbReference type="RefSeq" id="WP_280003399.1">
    <property type="nucleotide sequence ID" value="NZ_JAODZF010000019.1"/>
</dbReference>
<protein>
    <submittedName>
        <fullName evidence="3">Alpha/beta hydrolase-fold protein</fullName>
    </submittedName>
</protein>
<keyword evidence="2 3" id="KW-0378">Hydrolase</keyword>
<evidence type="ECO:0000313" key="3">
    <source>
        <dbReference type="EMBL" id="MDH0144581.1"/>
    </source>
</evidence>
<gene>
    <name evidence="3" type="ORF">N7380_19890</name>
</gene>
<dbReference type="InterPro" id="IPR052558">
    <property type="entry name" value="Siderophore_Hydrolase_D"/>
</dbReference>
<dbReference type="Proteomes" id="UP001158058">
    <property type="component" value="Unassembled WGS sequence"/>
</dbReference>
<dbReference type="Gene3D" id="3.40.50.1820">
    <property type="entry name" value="alpha/beta hydrolase"/>
    <property type="match status" value="1"/>
</dbReference>
<dbReference type="Pfam" id="PF00756">
    <property type="entry name" value="Esterase"/>
    <property type="match status" value="1"/>
</dbReference>
<sequence>MLLARRCGGPSAPLGSGSAGPFLERYPHACPDRRIARPAEPAGARRPGQAAAEQHLGATLVERGSAHYRFEHFELASADGQRQYRVRLGIPRRAAPASGHPVLYLLDGNAALAALREDWLAELEQGTPPLLVLIGPATEQRLDLDARMFDYTPAPPAGPGAADSMLGGRPSGGAAAFRALLVQRIRPEVARRVAVDEARQGLWGHSLGGLYVLDSLFSAPADFHFYIAASPSLWWQSGLLLQRHRDFPGAAARLLILRGSDERPSGAQLAADSARARAMAALPADAPQRLAERLDALPGLDAEFHTFAGLGHGPMLAASLRPALRLLAGLAPLEGRR</sequence>
<dbReference type="InterPro" id="IPR029058">
    <property type="entry name" value="AB_hydrolase_fold"/>
</dbReference>
<accession>A0AB73I3U8</accession>
<comment type="caution">
    <text evidence="3">The sequence shown here is derived from an EMBL/GenBank/DDBJ whole genome shotgun (WGS) entry which is preliminary data.</text>
</comment>
<dbReference type="SUPFAM" id="SSF53474">
    <property type="entry name" value="alpha/beta-Hydrolases"/>
    <property type="match status" value="1"/>
</dbReference>
<organism evidence="3 4">
    <name type="scientific">Aquipseudomonas alcaligenes</name>
    <name type="common">Pseudomonas alcaligenes</name>
    <dbReference type="NCBI Taxonomy" id="43263"/>
    <lineage>
        <taxon>Bacteria</taxon>
        <taxon>Pseudomonadati</taxon>
        <taxon>Pseudomonadota</taxon>
        <taxon>Gammaproteobacteria</taxon>
        <taxon>Pseudomonadales</taxon>
        <taxon>Pseudomonadaceae</taxon>
        <taxon>Aquipseudomonas</taxon>
    </lineage>
</organism>
<dbReference type="EMBL" id="JAODZF010000019">
    <property type="protein sequence ID" value="MDH0144581.1"/>
    <property type="molecule type" value="Genomic_DNA"/>
</dbReference>
<proteinExistence type="inferred from homology"/>
<dbReference type="AlphaFoldDB" id="A0AB73I3U8"/>
<dbReference type="PANTHER" id="PTHR40841:SF2">
    <property type="entry name" value="SIDEROPHORE-DEGRADING ESTERASE (EUROFUNG)"/>
    <property type="match status" value="1"/>
</dbReference>
<name>A0AB73I3U8_AQUAC</name>
<dbReference type="GO" id="GO:0016788">
    <property type="term" value="F:hydrolase activity, acting on ester bonds"/>
    <property type="evidence" value="ECO:0007669"/>
    <property type="project" value="TreeGrafter"/>
</dbReference>